<sequence>MQQLYVAIAFIGNDSARFLLASHRYGCFFVLKLMHQISTRSEIQTFSDHFEILKEGYLLHEGELSILSFIHQLPTQEVGLKRSVCWRSSRDGVGFGLKIRVLVVFLKLERDLLIPRDVGLSFIVQAEMKDVLMMRDVRRGLLVDEKLKIPKKEHPSAREV</sequence>
<keyword evidence="2" id="KW-1185">Reference proteome</keyword>
<name>A0ABD1IIN8_SALDI</name>
<reference evidence="1 2" key="1">
    <citation type="submission" date="2024-06" db="EMBL/GenBank/DDBJ databases">
        <title>A chromosome level genome sequence of Diviner's sage (Salvia divinorum).</title>
        <authorList>
            <person name="Ford S.A."/>
            <person name="Ro D.-K."/>
            <person name="Ness R.W."/>
            <person name="Phillips M.A."/>
        </authorList>
    </citation>
    <scope>NUCLEOTIDE SEQUENCE [LARGE SCALE GENOMIC DNA]</scope>
    <source>
        <strain evidence="1">SAF-2024a</strain>
        <tissue evidence="1">Leaf</tissue>
    </source>
</reference>
<organism evidence="1 2">
    <name type="scientific">Salvia divinorum</name>
    <name type="common">Maria pastora</name>
    <name type="synonym">Diviner's sage</name>
    <dbReference type="NCBI Taxonomy" id="28513"/>
    <lineage>
        <taxon>Eukaryota</taxon>
        <taxon>Viridiplantae</taxon>
        <taxon>Streptophyta</taxon>
        <taxon>Embryophyta</taxon>
        <taxon>Tracheophyta</taxon>
        <taxon>Spermatophyta</taxon>
        <taxon>Magnoliopsida</taxon>
        <taxon>eudicotyledons</taxon>
        <taxon>Gunneridae</taxon>
        <taxon>Pentapetalae</taxon>
        <taxon>asterids</taxon>
        <taxon>lamiids</taxon>
        <taxon>Lamiales</taxon>
        <taxon>Lamiaceae</taxon>
        <taxon>Nepetoideae</taxon>
        <taxon>Mentheae</taxon>
        <taxon>Salviinae</taxon>
        <taxon>Salvia</taxon>
        <taxon>Salvia subgen. Calosphace</taxon>
    </lineage>
</organism>
<accession>A0ABD1IIN8</accession>
<evidence type="ECO:0000313" key="1">
    <source>
        <dbReference type="EMBL" id="KAL1567146.1"/>
    </source>
</evidence>
<evidence type="ECO:0000313" key="2">
    <source>
        <dbReference type="Proteomes" id="UP001567538"/>
    </source>
</evidence>
<comment type="caution">
    <text evidence="1">The sequence shown here is derived from an EMBL/GenBank/DDBJ whole genome shotgun (WGS) entry which is preliminary data.</text>
</comment>
<gene>
    <name evidence="1" type="ORF">AAHA92_02660</name>
</gene>
<dbReference type="EMBL" id="JBEAFC010000002">
    <property type="protein sequence ID" value="KAL1567146.1"/>
    <property type="molecule type" value="Genomic_DNA"/>
</dbReference>
<proteinExistence type="predicted"/>
<dbReference type="Proteomes" id="UP001567538">
    <property type="component" value="Unassembled WGS sequence"/>
</dbReference>
<dbReference type="AlphaFoldDB" id="A0ABD1IIN8"/>
<protein>
    <submittedName>
        <fullName evidence="1">Uncharacterized protein</fullName>
    </submittedName>
</protein>